<comment type="caution">
    <text evidence="1">The sequence shown here is derived from an EMBL/GenBank/DDBJ whole genome shotgun (WGS) entry which is preliminary data.</text>
</comment>
<evidence type="ECO:0000313" key="2">
    <source>
        <dbReference type="Proteomes" id="UP000323876"/>
    </source>
</evidence>
<protein>
    <submittedName>
        <fullName evidence="1">Uncharacterized protein</fullName>
    </submittedName>
</protein>
<reference evidence="1 2" key="1">
    <citation type="submission" date="2019-09" db="EMBL/GenBank/DDBJ databases">
        <authorList>
            <person name="Wang X."/>
        </authorList>
    </citation>
    <scope>NUCLEOTIDE SEQUENCE [LARGE SCALE GENOMIC DNA]</scope>
    <source>
        <strain evidence="1 2">CICC 11023</strain>
    </source>
</reference>
<dbReference type="EMBL" id="VXLC01000029">
    <property type="protein sequence ID" value="KAA8882057.1"/>
    <property type="molecule type" value="Genomic_DNA"/>
</dbReference>
<dbReference type="RefSeq" id="WP_150407198.1">
    <property type="nucleotide sequence ID" value="NZ_VXLC01000029.1"/>
</dbReference>
<dbReference type="AlphaFoldDB" id="A0A5N0DY41"/>
<dbReference type="Pfam" id="PF20062">
    <property type="entry name" value="DUF6461"/>
    <property type="match status" value="1"/>
</dbReference>
<dbReference type="OrthoDB" id="4535364at2"/>
<gene>
    <name evidence="1" type="ORF">F3087_39055</name>
</gene>
<proteinExistence type="predicted"/>
<name>A0A5N0DY41_9NOCA</name>
<keyword evidence="2" id="KW-1185">Reference proteome</keyword>
<dbReference type="InterPro" id="IPR045592">
    <property type="entry name" value="DUF6461"/>
</dbReference>
<sequence length="212" mass="22477">MATPGFLPNSLDSEGVPLWISGLASDDPSHCVHVVRGLEPAAALEALGAKARLFRPCTLPADKPDEWTSLPAAALGTERGDTATLLAGRVGEWTFIYDDFGVTEDAAVLSADGRVAATSYFSINADASLTYYADGNEIAWINVDDLELDADLAELPDELRAAFEAAGTVDHDYLDPGEADFAIGLRAISALAGIHYTLDELRQIPLLVTPFG</sequence>
<organism evidence="1 2">
    <name type="scientific">Nocardia colli</name>
    <dbReference type="NCBI Taxonomy" id="2545717"/>
    <lineage>
        <taxon>Bacteria</taxon>
        <taxon>Bacillati</taxon>
        <taxon>Actinomycetota</taxon>
        <taxon>Actinomycetes</taxon>
        <taxon>Mycobacteriales</taxon>
        <taxon>Nocardiaceae</taxon>
        <taxon>Nocardia</taxon>
    </lineage>
</organism>
<evidence type="ECO:0000313" key="1">
    <source>
        <dbReference type="EMBL" id="KAA8882057.1"/>
    </source>
</evidence>
<accession>A0A5N0DY41</accession>
<dbReference type="Proteomes" id="UP000323876">
    <property type="component" value="Unassembled WGS sequence"/>
</dbReference>